<dbReference type="GO" id="GO:0008138">
    <property type="term" value="F:protein tyrosine/serine/threonine phosphatase activity"/>
    <property type="evidence" value="ECO:0007669"/>
    <property type="project" value="InterPro"/>
</dbReference>
<reference evidence="15 16" key="1">
    <citation type="submission" date="2024-02" db="EMBL/GenBank/DDBJ databases">
        <title>Chromosome-scale genome assembly of the rough periwinkle Littorina saxatilis.</title>
        <authorList>
            <person name="De Jode A."/>
            <person name="Faria R."/>
            <person name="Formenti G."/>
            <person name="Sims Y."/>
            <person name="Smith T.P."/>
            <person name="Tracey A."/>
            <person name="Wood J.M.D."/>
            <person name="Zagrodzka Z.B."/>
            <person name="Johannesson K."/>
            <person name="Butlin R.K."/>
            <person name="Leder E.H."/>
        </authorList>
    </citation>
    <scope>NUCLEOTIDE SEQUENCE [LARGE SCALE GENOMIC DNA]</scope>
    <source>
        <strain evidence="15">Snail1</strain>
        <tissue evidence="15">Muscle</tissue>
    </source>
</reference>
<dbReference type="InterPro" id="IPR029021">
    <property type="entry name" value="Prot-tyrosine_phosphatase-like"/>
</dbReference>
<comment type="catalytic activity">
    <reaction evidence="9">
        <text>O-phospho-L-threonyl-[protein] + H2O = L-threonyl-[protein] + phosphate</text>
        <dbReference type="Rhea" id="RHEA:47004"/>
        <dbReference type="Rhea" id="RHEA-COMP:11060"/>
        <dbReference type="Rhea" id="RHEA-COMP:11605"/>
        <dbReference type="ChEBI" id="CHEBI:15377"/>
        <dbReference type="ChEBI" id="CHEBI:30013"/>
        <dbReference type="ChEBI" id="CHEBI:43474"/>
        <dbReference type="ChEBI" id="CHEBI:61977"/>
        <dbReference type="EC" id="3.1.3.16"/>
    </reaction>
</comment>
<dbReference type="Proteomes" id="UP001374579">
    <property type="component" value="Unassembled WGS sequence"/>
</dbReference>
<feature type="region of interest" description="Disordered" evidence="12">
    <location>
        <begin position="225"/>
        <end position="246"/>
    </location>
</feature>
<feature type="domain" description="Tyrosine specific protein phosphatases" evidence="14">
    <location>
        <begin position="62"/>
        <end position="122"/>
    </location>
</feature>
<feature type="compositionally biased region" description="Basic and acidic residues" evidence="12">
    <location>
        <begin position="233"/>
        <end position="246"/>
    </location>
</feature>
<dbReference type="GO" id="GO:0004725">
    <property type="term" value="F:protein tyrosine phosphatase activity"/>
    <property type="evidence" value="ECO:0007669"/>
    <property type="project" value="UniProtKB-EC"/>
</dbReference>
<dbReference type="AlphaFoldDB" id="A0AAN9B0L7"/>
<dbReference type="Gene3D" id="3.90.190.10">
    <property type="entry name" value="Protein tyrosine phosphatase superfamily"/>
    <property type="match status" value="1"/>
</dbReference>
<evidence type="ECO:0000256" key="7">
    <source>
        <dbReference type="ARBA" id="ARBA00023242"/>
    </source>
</evidence>
<comment type="similarity">
    <text evidence="3">Belongs to the protein-tyrosine phosphatase family. Non-receptor class dual specificity subfamily.</text>
</comment>
<evidence type="ECO:0000313" key="15">
    <source>
        <dbReference type="EMBL" id="KAK7095589.1"/>
    </source>
</evidence>
<evidence type="ECO:0000256" key="8">
    <source>
        <dbReference type="ARBA" id="ARBA00047761"/>
    </source>
</evidence>
<evidence type="ECO:0000256" key="11">
    <source>
        <dbReference type="PIRSR" id="PIRSR000941-50"/>
    </source>
</evidence>
<gene>
    <name evidence="15" type="ORF">V1264_006973</name>
</gene>
<keyword evidence="5" id="KW-0378">Hydrolase</keyword>
<name>A0AAN9B0L7_9CAEN</name>
<comment type="catalytic activity">
    <reaction evidence="10">
        <text>O-phospho-L-tyrosyl-[protein] + H2O = L-tyrosyl-[protein] + phosphate</text>
        <dbReference type="Rhea" id="RHEA:10684"/>
        <dbReference type="Rhea" id="RHEA-COMP:10136"/>
        <dbReference type="Rhea" id="RHEA-COMP:20101"/>
        <dbReference type="ChEBI" id="CHEBI:15377"/>
        <dbReference type="ChEBI" id="CHEBI:43474"/>
        <dbReference type="ChEBI" id="CHEBI:46858"/>
        <dbReference type="ChEBI" id="CHEBI:61978"/>
        <dbReference type="EC" id="3.1.3.48"/>
    </reaction>
</comment>
<dbReference type="InterPro" id="IPR016130">
    <property type="entry name" value="Tyr_Pase_AS"/>
</dbReference>
<evidence type="ECO:0000259" key="13">
    <source>
        <dbReference type="PROSITE" id="PS50054"/>
    </source>
</evidence>
<dbReference type="PANTHER" id="PTHR45848:SF5">
    <property type="entry name" value="PROTEIN-TYROSINE-PHOSPHATASE"/>
    <property type="match status" value="1"/>
</dbReference>
<dbReference type="GO" id="GO:0005737">
    <property type="term" value="C:cytoplasm"/>
    <property type="evidence" value="ECO:0007669"/>
    <property type="project" value="UniProtKB-SubCell"/>
</dbReference>
<evidence type="ECO:0000256" key="3">
    <source>
        <dbReference type="ARBA" id="ARBA00008601"/>
    </source>
</evidence>
<protein>
    <recommendedName>
        <fullName evidence="17">Protein-tyrosine-phosphatase</fullName>
    </recommendedName>
</protein>
<feature type="domain" description="Tyrosine-protein phosphatase" evidence="13">
    <location>
        <begin position="3"/>
        <end position="144"/>
    </location>
</feature>
<dbReference type="PROSITE" id="PS50054">
    <property type="entry name" value="TYR_PHOSPHATASE_DUAL"/>
    <property type="match status" value="1"/>
</dbReference>
<keyword evidence="16" id="KW-1185">Reference proteome</keyword>
<evidence type="ECO:0000256" key="5">
    <source>
        <dbReference type="ARBA" id="ARBA00022801"/>
    </source>
</evidence>
<keyword evidence="4" id="KW-0963">Cytoplasm</keyword>
<feature type="compositionally biased region" description="Polar residues" evidence="12">
    <location>
        <begin position="368"/>
        <end position="377"/>
    </location>
</feature>
<feature type="compositionally biased region" description="Low complexity" evidence="12">
    <location>
        <begin position="385"/>
        <end position="395"/>
    </location>
</feature>
<dbReference type="InterPro" id="IPR000387">
    <property type="entry name" value="Tyr_Pase_dom"/>
</dbReference>
<dbReference type="SUPFAM" id="SSF52799">
    <property type="entry name" value="(Phosphotyrosine protein) phosphatases II"/>
    <property type="match status" value="1"/>
</dbReference>
<organism evidence="15 16">
    <name type="scientific">Littorina saxatilis</name>
    <dbReference type="NCBI Taxonomy" id="31220"/>
    <lineage>
        <taxon>Eukaryota</taxon>
        <taxon>Metazoa</taxon>
        <taxon>Spiralia</taxon>
        <taxon>Lophotrochozoa</taxon>
        <taxon>Mollusca</taxon>
        <taxon>Gastropoda</taxon>
        <taxon>Caenogastropoda</taxon>
        <taxon>Littorinimorpha</taxon>
        <taxon>Littorinoidea</taxon>
        <taxon>Littorinidae</taxon>
        <taxon>Littorina</taxon>
    </lineage>
</organism>
<evidence type="ECO:0000256" key="10">
    <source>
        <dbReference type="ARBA" id="ARBA00051722"/>
    </source>
</evidence>
<evidence type="ECO:0008006" key="17">
    <source>
        <dbReference type="Google" id="ProtNLM"/>
    </source>
</evidence>
<evidence type="ECO:0000256" key="6">
    <source>
        <dbReference type="ARBA" id="ARBA00022912"/>
    </source>
</evidence>
<dbReference type="PROSITE" id="PS50056">
    <property type="entry name" value="TYR_PHOSPHATASE_2"/>
    <property type="match status" value="1"/>
</dbReference>
<dbReference type="PANTHER" id="PTHR45848">
    <property type="entry name" value="DUAL SPECIFICITY PROTEIN PHOSPHATASE 12 FAMILY MEMBER"/>
    <property type="match status" value="1"/>
</dbReference>
<evidence type="ECO:0000256" key="12">
    <source>
        <dbReference type="SAM" id="MobiDB-lite"/>
    </source>
</evidence>
<dbReference type="InterPro" id="IPR000340">
    <property type="entry name" value="Dual-sp_phosphatase_cat-dom"/>
</dbReference>
<dbReference type="InterPro" id="IPR016278">
    <property type="entry name" value="DUSP12"/>
</dbReference>
<dbReference type="GO" id="GO:0005634">
    <property type="term" value="C:nucleus"/>
    <property type="evidence" value="ECO:0007669"/>
    <property type="project" value="UniProtKB-SubCell"/>
</dbReference>
<keyword evidence="6" id="KW-0904">Protein phosphatase</keyword>
<dbReference type="SMART" id="SM00195">
    <property type="entry name" value="DSPc"/>
    <property type="match status" value="1"/>
</dbReference>
<dbReference type="FunFam" id="3.90.190.10:FF:000056">
    <property type="entry name" value="Dual specificity phosphatase 12"/>
    <property type="match status" value="1"/>
</dbReference>
<feature type="region of interest" description="Disordered" evidence="12">
    <location>
        <begin position="328"/>
        <end position="395"/>
    </location>
</feature>
<comment type="subcellular location">
    <subcellularLocation>
        <location evidence="2">Cytoplasm</location>
    </subcellularLocation>
    <subcellularLocation>
        <location evidence="1">Nucleus</location>
    </subcellularLocation>
</comment>
<sequence length="395" mass="43446">MVCMDQIVDKLYLGGIADPFDPTVLRDKGVTHILSLMDRPLPAQLVEGFRYKHVYALDLYDTDLLTDLEDCLTFVEDGRQHGGVLVHCLAGTSRSATVVTAYVMRLLNLGKKEALAFVRTHRSVIDPNEGFRRQLELFEVMGCKVDQTHAEYRRYVLSKMAVRSKSGFGENEVPSSIYRCESSPLAGGDTVYRCRKCRRVLFMSGAVMGHVKGQGESAFDWRSRVPANQQHDSASDDDRSDHDDDMKGEKCEVSLFVEPVAWMKGEIENVEGKLACPKCKAKLGSYVWYGERCPCGAWVAPAFHVQNSKVDAIKPQTAVTPVLPVATPLGPARHHQATPLGPARHHQATPIGPARHHQATPVGPACQHQATPLSGNQPDAPPPSVADVVSEDPMN</sequence>
<evidence type="ECO:0000256" key="4">
    <source>
        <dbReference type="ARBA" id="ARBA00022490"/>
    </source>
</evidence>
<evidence type="ECO:0000256" key="9">
    <source>
        <dbReference type="ARBA" id="ARBA00048336"/>
    </source>
</evidence>
<dbReference type="PROSITE" id="PS00383">
    <property type="entry name" value="TYR_PHOSPHATASE_1"/>
    <property type="match status" value="1"/>
</dbReference>
<evidence type="ECO:0000256" key="1">
    <source>
        <dbReference type="ARBA" id="ARBA00004123"/>
    </source>
</evidence>
<dbReference type="InterPro" id="IPR020422">
    <property type="entry name" value="TYR_PHOSPHATASE_DUAL_dom"/>
</dbReference>
<accession>A0AAN9B0L7</accession>
<feature type="active site" description="Phosphocysteine intermediate" evidence="11">
    <location>
        <position position="88"/>
    </location>
</feature>
<dbReference type="EMBL" id="JBAMIC010000018">
    <property type="protein sequence ID" value="KAK7095589.1"/>
    <property type="molecule type" value="Genomic_DNA"/>
</dbReference>
<dbReference type="GO" id="GO:0004722">
    <property type="term" value="F:protein serine/threonine phosphatase activity"/>
    <property type="evidence" value="ECO:0007669"/>
    <property type="project" value="UniProtKB-EC"/>
</dbReference>
<proteinExistence type="inferred from homology"/>
<comment type="catalytic activity">
    <reaction evidence="8">
        <text>O-phospho-L-seryl-[protein] + H2O = L-seryl-[protein] + phosphate</text>
        <dbReference type="Rhea" id="RHEA:20629"/>
        <dbReference type="Rhea" id="RHEA-COMP:9863"/>
        <dbReference type="Rhea" id="RHEA-COMP:11604"/>
        <dbReference type="ChEBI" id="CHEBI:15377"/>
        <dbReference type="ChEBI" id="CHEBI:29999"/>
        <dbReference type="ChEBI" id="CHEBI:43474"/>
        <dbReference type="ChEBI" id="CHEBI:83421"/>
        <dbReference type="EC" id="3.1.3.16"/>
    </reaction>
</comment>
<keyword evidence="7" id="KW-0539">Nucleus</keyword>
<dbReference type="Pfam" id="PF00782">
    <property type="entry name" value="DSPc"/>
    <property type="match status" value="1"/>
</dbReference>
<evidence type="ECO:0000259" key="14">
    <source>
        <dbReference type="PROSITE" id="PS50056"/>
    </source>
</evidence>
<dbReference type="PIRSF" id="PIRSF000941">
    <property type="entry name" value="DUSP12"/>
    <property type="match status" value="1"/>
</dbReference>
<comment type="caution">
    <text evidence="15">The sequence shown here is derived from an EMBL/GenBank/DDBJ whole genome shotgun (WGS) entry which is preliminary data.</text>
</comment>
<evidence type="ECO:0000256" key="2">
    <source>
        <dbReference type="ARBA" id="ARBA00004496"/>
    </source>
</evidence>
<evidence type="ECO:0000313" key="16">
    <source>
        <dbReference type="Proteomes" id="UP001374579"/>
    </source>
</evidence>